<evidence type="ECO:0000256" key="1">
    <source>
        <dbReference type="SAM" id="MobiDB-lite"/>
    </source>
</evidence>
<feature type="region of interest" description="Disordered" evidence="1">
    <location>
        <begin position="119"/>
        <end position="150"/>
    </location>
</feature>
<organism evidence="2 3">
    <name type="scientific">Lucilia cuprina</name>
    <name type="common">Green bottle fly</name>
    <name type="synonym">Australian sheep blowfly</name>
    <dbReference type="NCBI Taxonomy" id="7375"/>
    <lineage>
        <taxon>Eukaryota</taxon>
        <taxon>Metazoa</taxon>
        <taxon>Ecdysozoa</taxon>
        <taxon>Arthropoda</taxon>
        <taxon>Hexapoda</taxon>
        <taxon>Insecta</taxon>
        <taxon>Pterygota</taxon>
        <taxon>Neoptera</taxon>
        <taxon>Endopterygota</taxon>
        <taxon>Diptera</taxon>
        <taxon>Brachycera</taxon>
        <taxon>Muscomorpha</taxon>
        <taxon>Oestroidea</taxon>
        <taxon>Calliphoridae</taxon>
        <taxon>Luciliinae</taxon>
        <taxon>Lucilia</taxon>
    </lineage>
</organism>
<sequence>MPWIPTTDFEEEVVNLQPHHDFIYGMLSEPQYNSYPRPKTHTEYAANRKTDNKEHRKSTAKLNGKLHAIQQVQRMASTKTVGEQPTIDDWDNNKKIEQETIGMMRYCGMGLSVEQPLNQKEKVSDTSSGFDSCNNSNSNQFKNNPNDSSVSELETSCNTSFVSTTSSLNNTFSTAGDNSDSFSTASQVSNTSPTIQLQAKRLQQYHKLLEDTALLSLNSSISSEKHNADSFETAEDIPRWKPILDDDDNVFDKPENWPVLNTNHCNNNSLYSKEKTLNKTQSDSADDVSSVTTSSSSSSSIAYVAKGILKFKFILLIVKPKNKNLFY</sequence>
<dbReference type="STRING" id="7375.A0A0L0C5G8"/>
<dbReference type="AlphaFoldDB" id="A0A0L0C5G8"/>
<evidence type="ECO:0000313" key="2">
    <source>
        <dbReference type="EMBL" id="KNC27643.1"/>
    </source>
</evidence>
<reference evidence="2 3" key="1">
    <citation type="journal article" date="2015" name="Nat. Commun.">
        <title>Lucilia cuprina genome unlocks parasitic fly biology to underpin future interventions.</title>
        <authorList>
            <person name="Anstead C.A."/>
            <person name="Korhonen P.K."/>
            <person name="Young N.D."/>
            <person name="Hall R.S."/>
            <person name="Jex A.R."/>
            <person name="Murali S.C."/>
            <person name="Hughes D.S."/>
            <person name="Lee S.F."/>
            <person name="Perry T."/>
            <person name="Stroehlein A.J."/>
            <person name="Ansell B.R."/>
            <person name="Breugelmans B."/>
            <person name="Hofmann A."/>
            <person name="Qu J."/>
            <person name="Dugan S."/>
            <person name="Lee S.L."/>
            <person name="Chao H."/>
            <person name="Dinh H."/>
            <person name="Han Y."/>
            <person name="Doddapaneni H.V."/>
            <person name="Worley K.C."/>
            <person name="Muzny D.M."/>
            <person name="Ioannidis P."/>
            <person name="Waterhouse R.M."/>
            <person name="Zdobnov E.M."/>
            <person name="James P.J."/>
            <person name="Bagnall N.H."/>
            <person name="Kotze A.C."/>
            <person name="Gibbs R.A."/>
            <person name="Richards S."/>
            <person name="Batterham P."/>
            <person name="Gasser R.B."/>
        </authorList>
    </citation>
    <scope>NUCLEOTIDE SEQUENCE [LARGE SCALE GENOMIC DNA]</scope>
    <source>
        <strain evidence="2 3">LS</strain>
        <tissue evidence="2">Full body</tissue>
    </source>
</reference>
<proteinExistence type="predicted"/>
<accession>A0A0L0C5G8</accession>
<comment type="caution">
    <text evidence="2">The sequence shown here is derived from an EMBL/GenBank/DDBJ whole genome shotgun (WGS) entry which is preliminary data.</text>
</comment>
<protein>
    <submittedName>
        <fullName evidence="2">Uncharacterized protein</fullName>
    </submittedName>
</protein>
<feature type="compositionally biased region" description="Low complexity" evidence="1">
    <location>
        <begin position="132"/>
        <end position="148"/>
    </location>
</feature>
<dbReference type="OrthoDB" id="8054940at2759"/>
<dbReference type="EMBL" id="JRES01000869">
    <property type="protein sequence ID" value="KNC27643.1"/>
    <property type="molecule type" value="Genomic_DNA"/>
</dbReference>
<keyword evidence="3" id="KW-1185">Reference proteome</keyword>
<gene>
    <name evidence="2" type="ORF">FF38_07076</name>
</gene>
<evidence type="ECO:0000313" key="3">
    <source>
        <dbReference type="Proteomes" id="UP000037069"/>
    </source>
</evidence>
<name>A0A0L0C5G8_LUCCU</name>
<dbReference type="Proteomes" id="UP000037069">
    <property type="component" value="Unassembled WGS sequence"/>
</dbReference>